<dbReference type="AlphaFoldDB" id="A0AAD5X4Y8"/>
<evidence type="ECO:0000313" key="3">
    <source>
        <dbReference type="Proteomes" id="UP001212841"/>
    </source>
</evidence>
<feature type="binding site" evidence="1">
    <location>
        <position position="81"/>
    </location>
    <ligand>
        <name>Zn(2+)</name>
        <dbReference type="ChEBI" id="CHEBI:29105"/>
    </ligand>
</feature>
<dbReference type="InterPro" id="IPR005301">
    <property type="entry name" value="MOB_kinase_act_fam"/>
</dbReference>
<name>A0AAD5X4Y8_9FUNG</name>
<keyword evidence="1" id="KW-0862">Zinc</keyword>
<proteinExistence type="predicted"/>
<keyword evidence="1" id="KW-0479">Metal-binding</keyword>
<feature type="binding site" evidence="1">
    <location>
        <position position="76"/>
    </location>
    <ligand>
        <name>Zn(2+)</name>
        <dbReference type="ChEBI" id="CHEBI:29105"/>
    </ligand>
</feature>
<organism evidence="2 3">
    <name type="scientific">Rhizophlyctis rosea</name>
    <dbReference type="NCBI Taxonomy" id="64517"/>
    <lineage>
        <taxon>Eukaryota</taxon>
        <taxon>Fungi</taxon>
        <taxon>Fungi incertae sedis</taxon>
        <taxon>Chytridiomycota</taxon>
        <taxon>Chytridiomycota incertae sedis</taxon>
        <taxon>Chytridiomycetes</taxon>
        <taxon>Rhizophlyctidales</taxon>
        <taxon>Rhizophlyctidaceae</taxon>
        <taxon>Rhizophlyctis</taxon>
    </lineage>
</organism>
<dbReference type="PANTHER" id="PTHR22599">
    <property type="entry name" value="MPS ONE BINDER KINASE ACTIVATOR-LIKE MOB"/>
    <property type="match status" value="1"/>
</dbReference>
<sequence>MNFFNTKFGKGKGKKDGSNKPLFLCQPFVSATLVNGSLRKVVALPRYVDLNEWLAVNTFDFFNYTNLFFGSVAIFCTAESCPVMHGGPGHEYMWTDSQKRSIKVPAPHYVDYAMSALQNHLNDEQIFPTHAGADFPPHFQTVVKHIFKQLFRIFAHIYHGHYDKILHMSAEGHLNTLFAHFICFAREFDLIEKKELAPLAEFISELEATGRI</sequence>
<evidence type="ECO:0000256" key="1">
    <source>
        <dbReference type="PIRSR" id="PIRSR605301-1"/>
    </source>
</evidence>
<reference evidence="2" key="1">
    <citation type="submission" date="2020-05" db="EMBL/GenBank/DDBJ databases">
        <title>Phylogenomic resolution of chytrid fungi.</title>
        <authorList>
            <person name="Stajich J.E."/>
            <person name="Amses K."/>
            <person name="Simmons R."/>
            <person name="Seto K."/>
            <person name="Myers J."/>
            <person name="Bonds A."/>
            <person name="Quandt C.A."/>
            <person name="Barry K."/>
            <person name="Liu P."/>
            <person name="Grigoriev I."/>
            <person name="Longcore J.E."/>
            <person name="James T.Y."/>
        </authorList>
    </citation>
    <scope>NUCLEOTIDE SEQUENCE</scope>
    <source>
        <strain evidence="2">JEL0318</strain>
    </source>
</reference>
<feature type="binding site" evidence="1">
    <location>
        <position position="156"/>
    </location>
    <ligand>
        <name>Zn(2+)</name>
        <dbReference type="ChEBI" id="CHEBI:29105"/>
    </ligand>
</feature>
<dbReference type="EMBL" id="JADGJD010000019">
    <property type="protein sequence ID" value="KAJ3056835.1"/>
    <property type="molecule type" value="Genomic_DNA"/>
</dbReference>
<comment type="caution">
    <text evidence="2">The sequence shown here is derived from an EMBL/GenBank/DDBJ whole genome shotgun (WGS) entry which is preliminary data.</text>
</comment>
<gene>
    <name evidence="2" type="primary">MOB2</name>
    <name evidence="2" type="ORF">HK097_003718</name>
</gene>
<dbReference type="Gene3D" id="1.20.140.30">
    <property type="entry name" value="MOB kinase activator"/>
    <property type="match status" value="1"/>
</dbReference>
<dbReference type="SMART" id="SM01388">
    <property type="entry name" value="Mob1_phocein"/>
    <property type="match status" value="1"/>
</dbReference>
<dbReference type="Pfam" id="PF03637">
    <property type="entry name" value="Mob1_phocein"/>
    <property type="match status" value="1"/>
</dbReference>
<accession>A0AAD5X4Y8</accession>
<evidence type="ECO:0000313" key="2">
    <source>
        <dbReference type="EMBL" id="KAJ3056835.1"/>
    </source>
</evidence>
<keyword evidence="3" id="KW-1185">Reference proteome</keyword>
<feature type="binding site" evidence="1">
    <location>
        <position position="161"/>
    </location>
    <ligand>
        <name>Zn(2+)</name>
        <dbReference type="ChEBI" id="CHEBI:29105"/>
    </ligand>
</feature>
<dbReference type="Proteomes" id="UP001212841">
    <property type="component" value="Unassembled WGS sequence"/>
</dbReference>
<dbReference type="SUPFAM" id="SSF101152">
    <property type="entry name" value="Mob1/phocein"/>
    <property type="match status" value="1"/>
</dbReference>
<protein>
    <submittedName>
        <fullName evidence="2">Maintenance of ploidy protein mob2</fullName>
    </submittedName>
</protein>
<dbReference type="InterPro" id="IPR036703">
    <property type="entry name" value="MOB_kinase_act_sf"/>
</dbReference>